<proteinExistence type="predicted"/>
<comment type="caution">
    <text evidence="1">The sequence shown here is derived from an EMBL/GenBank/DDBJ whole genome shotgun (WGS) entry which is preliminary data.</text>
</comment>
<protein>
    <recommendedName>
        <fullName evidence="3">XRE family transcriptional regulator</fullName>
    </recommendedName>
</protein>
<gene>
    <name evidence="1" type="ORF">ACFOY2_19230</name>
</gene>
<evidence type="ECO:0000313" key="1">
    <source>
        <dbReference type="EMBL" id="MFC4009374.1"/>
    </source>
</evidence>
<dbReference type="RefSeq" id="WP_379529426.1">
    <property type="nucleotide sequence ID" value="NZ_JBHSBI010000009.1"/>
</dbReference>
<sequence>MAVSETSPMGCTWQRYLEHLTEEHGGWTALTHTLMRRAGPWAGLPIDPGTIERGLRRLRSRGNASGGQYGRWLLHYFGVPQPLDDTARWMGRYHGRFADLPLSLREAQLRLWDRPPIAESPAACWGHLGLASVALRRRNPQDARLRLAHAAETAYVVDTAHMADTGHGFKTAHMAVAAQVESALLEARLEMDAGQAAHADEALARARAQVARLPPGGERDCYHARWADQRAYRLIHAGPQPRLLAAARLYRSINVHSPAAFALFRRDHGLAYCHWKLGDRDRAIHHARAAAEQAGDAGLLRFRVMALQLLAHIEPSEAHQLHSRANRIITELKHADLKPRST</sequence>
<evidence type="ECO:0000313" key="2">
    <source>
        <dbReference type="Proteomes" id="UP001595851"/>
    </source>
</evidence>
<dbReference type="Proteomes" id="UP001595851">
    <property type="component" value="Unassembled WGS sequence"/>
</dbReference>
<name>A0ABV8GB47_9ACTN</name>
<accession>A0ABV8GB47</accession>
<organism evidence="1 2">
    <name type="scientific">Nonomuraea purpurea</name>
    <dbReference type="NCBI Taxonomy" id="1849276"/>
    <lineage>
        <taxon>Bacteria</taxon>
        <taxon>Bacillati</taxon>
        <taxon>Actinomycetota</taxon>
        <taxon>Actinomycetes</taxon>
        <taxon>Streptosporangiales</taxon>
        <taxon>Streptosporangiaceae</taxon>
        <taxon>Nonomuraea</taxon>
    </lineage>
</organism>
<dbReference type="EMBL" id="JBHSBI010000009">
    <property type="protein sequence ID" value="MFC4009374.1"/>
    <property type="molecule type" value="Genomic_DNA"/>
</dbReference>
<evidence type="ECO:0008006" key="3">
    <source>
        <dbReference type="Google" id="ProtNLM"/>
    </source>
</evidence>
<reference evidence="2" key="1">
    <citation type="journal article" date="2019" name="Int. J. Syst. Evol. Microbiol.">
        <title>The Global Catalogue of Microorganisms (GCM) 10K type strain sequencing project: providing services to taxonomists for standard genome sequencing and annotation.</title>
        <authorList>
            <consortium name="The Broad Institute Genomics Platform"/>
            <consortium name="The Broad Institute Genome Sequencing Center for Infectious Disease"/>
            <person name="Wu L."/>
            <person name="Ma J."/>
        </authorList>
    </citation>
    <scope>NUCLEOTIDE SEQUENCE [LARGE SCALE GENOMIC DNA]</scope>
    <source>
        <strain evidence="2">TBRC 1276</strain>
    </source>
</reference>
<keyword evidence="2" id="KW-1185">Reference proteome</keyword>